<proteinExistence type="predicted"/>
<evidence type="ECO:0000313" key="9">
    <source>
        <dbReference type="EMBL" id="JAV59552.1"/>
    </source>
</evidence>
<name>A0A1Y1KDE9_PHOPY</name>
<evidence type="ECO:0000256" key="5">
    <source>
        <dbReference type="ARBA" id="ARBA00023163"/>
    </source>
</evidence>
<dbReference type="PANTHER" id="PTHR13161:SF15">
    <property type="entry name" value="SPLICING FACTOR, SUPPRESSOR OF WHITE-APRICOT HOMOLOG"/>
    <property type="match status" value="1"/>
</dbReference>
<feature type="region of interest" description="Disordered" evidence="7">
    <location>
        <begin position="235"/>
        <end position="255"/>
    </location>
</feature>
<dbReference type="GO" id="GO:0003723">
    <property type="term" value="F:RNA binding"/>
    <property type="evidence" value="ECO:0007669"/>
    <property type="project" value="UniProtKB-KW"/>
</dbReference>
<dbReference type="InterPro" id="IPR040397">
    <property type="entry name" value="SWAP"/>
</dbReference>
<evidence type="ECO:0000259" key="8">
    <source>
        <dbReference type="PROSITE" id="PS50128"/>
    </source>
</evidence>
<dbReference type="AlphaFoldDB" id="A0A1Y1KDE9"/>
<accession>A0A1Y1KDE9</accession>
<dbReference type="Pfam" id="PF01805">
    <property type="entry name" value="Surp"/>
    <property type="match status" value="1"/>
</dbReference>
<keyword evidence="2" id="KW-0677">Repeat</keyword>
<protein>
    <recommendedName>
        <fullName evidence="8">SURP motif domain-containing protein</fullName>
    </recommendedName>
</protein>
<dbReference type="InterPro" id="IPR019147">
    <property type="entry name" value="SWAP_N_domain"/>
</dbReference>
<keyword evidence="4" id="KW-0805">Transcription regulation</keyword>
<keyword evidence="3" id="KW-0694">RNA-binding</keyword>
<keyword evidence="1" id="KW-0507">mRNA processing</keyword>
<organism evidence="9">
    <name type="scientific">Photinus pyralis</name>
    <name type="common">Common eastern firefly</name>
    <name type="synonym">Lampyris pyralis</name>
    <dbReference type="NCBI Taxonomy" id="7054"/>
    <lineage>
        <taxon>Eukaryota</taxon>
        <taxon>Metazoa</taxon>
        <taxon>Ecdysozoa</taxon>
        <taxon>Arthropoda</taxon>
        <taxon>Hexapoda</taxon>
        <taxon>Insecta</taxon>
        <taxon>Pterygota</taxon>
        <taxon>Neoptera</taxon>
        <taxon>Endopterygota</taxon>
        <taxon>Coleoptera</taxon>
        <taxon>Polyphaga</taxon>
        <taxon>Elateriformia</taxon>
        <taxon>Elateroidea</taxon>
        <taxon>Lampyridae</taxon>
        <taxon>Lampyrinae</taxon>
        <taxon>Photinus</taxon>
    </lineage>
</organism>
<dbReference type="EMBL" id="GEZM01086320">
    <property type="protein sequence ID" value="JAV59552.1"/>
    <property type="molecule type" value="Transcribed_RNA"/>
</dbReference>
<sequence length="389" mass="45211">MAKWTESGILRKANKEKHEDLLVFGYACKLFRDDVKALYIDQGKHLIPWMGEDSLKIDRYDCRGALSELKQYEAGSGGVSRLSEMSESERRMEQMCDEERYYSLKYNEEELEMYKEEELKRLQQKNNEVQYNYDVPTDPKNSQEVSEVVEEEDKPFIPPPDLNVPADVDAPETVKVNARIEKTALFISKQGPQMEILIKTKQADNPQFRFLNKDDRLHKYYKFLLSAIKSGQYKIQQEEEPDANVKREEGGDEDETGDHYLHPSLLAASVQPVGYTFDTIVYVDCNDSLVLAIIYKFLSVYFSECLYRAGSRNGNKYFLYKRCLFSCSHAFTNSLLCLQVLCRWRVNPLCQNHGVTLFLCFRNFVQVSYVFLQPHGSVVLKRKTYPLIS</sequence>
<dbReference type="PROSITE" id="PS50128">
    <property type="entry name" value="SURP"/>
    <property type="match status" value="1"/>
</dbReference>
<keyword evidence="6" id="KW-0508">mRNA splicing</keyword>
<keyword evidence="5" id="KW-0804">Transcription</keyword>
<evidence type="ECO:0000256" key="2">
    <source>
        <dbReference type="ARBA" id="ARBA00022737"/>
    </source>
</evidence>
<dbReference type="Pfam" id="PF09750">
    <property type="entry name" value="DRY_EERY"/>
    <property type="match status" value="1"/>
</dbReference>
<feature type="domain" description="SURP motif" evidence="8">
    <location>
        <begin position="179"/>
        <end position="221"/>
    </location>
</feature>
<reference evidence="9" key="1">
    <citation type="journal article" date="2016" name="Sci. Rep.">
        <title>Molecular characterization of firefly nuptial gifts: a multi-omics approach sheds light on postcopulatory sexual selection.</title>
        <authorList>
            <person name="Al-Wathiqui N."/>
            <person name="Fallon T.R."/>
            <person name="South A."/>
            <person name="Weng J.K."/>
            <person name="Lewis S.M."/>
        </authorList>
    </citation>
    <scope>NUCLEOTIDE SEQUENCE</scope>
</reference>
<evidence type="ECO:0000256" key="1">
    <source>
        <dbReference type="ARBA" id="ARBA00022664"/>
    </source>
</evidence>
<evidence type="ECO:0000256" key="6">
    <source>
        <dbReference type="ARBA" id="ARBA00023187"/>
    </source>
</evidence>
<dbReference type="SMART" id="SM01141">
    <property type="entry name" value="DRY_EERY"/>
    <property type="match status" value="1"/>
</dbReference>
<dbReference type="Gene3D" id="1.10.10.790">
    <property type="entry name" value="Surp module"/>
    <property type="match status" value="1"/>
</dbReference>
<evidence type="ECO:0000256" key="3">
    <source>
        <dbReference type="ARBA" id="ARBA00022884"/>
    </source>
</evidence>
<dbReference type="SUPFAM" id="SSF109905">
    <property type="entry name" value="Surp module (SWAP domain)"/>
    <property type="match status" value="1"/>
</dbReference>
<dbReference type="GO" id="GO:0000395">
    <property type="term" value="P:mRNA 5'-splice site recognition"/>
    <property type="evidence" value="ECO:0007669"/>
    <property type="project" value="TreeGrafter"/>
</dbReference>
<dbReference type="PANTHER" id="PTHR13161">
    <property type="entry name" value="SPLICING FACTOR SUPPRESSOR OF WHITE APRICOT"/>
    <property type="match status" value="1"/>
</dbReference>
<dbReference type="SMART" id="SM00648">
    <property type="entry name" value="SWAP"/>
    <property type="match status" value="1"/>
</dbReference>
<dbReference type="InterPro" id="IPR035967">
    <property type="entry name" value="SWAP/Surp_sf"/>
</dbReference>
<evidence type="ECO:0000256" key="7">
    <source>
        <dbReference type="SAM" id="MobiDB-lite"/>
    </source>
</evidence>
<evidence type="ECO:0000256" key="4">
    <source>
        <dbReference type="ARBA" id="ARBA00023015"/>
    </source>
</evidence>
<dbReference type="InterPro" id="IPR000061">
    <property type="entry name" value="Surp"/>
</dbReference>